<sequence length="1014" mass="112099">MKRFSSRVAPCVPDVLSRPTTAPSSRPSSRPASRPSSPGPTRTEQLRPSSRADRISARSSQREEPSPPSERRPWNSCTSQKPSRASSRREEAALSSLRDEPASPAGRHGRQPSAASSTVASLREESSSSTAAAAAAAAAAAPSAASAASSTVASLREEAGSNGSTPCGRLPRDSSLSTRDDDSTGSRTPTLRNTVSFGPSEPPSPSSHRAASPPAEAAPPPLRVLKTQSTCLMINKAAERKFVDYDLNGDGKLDREELEGMFMSMLVEGGHVASADEKLGNDVRQFLNEEIKLAMSYDTDWDDAIGFEEFVNWYNMFLDKRRMHEPLSLRQQVSLDEGHAAKADYVTDYKMGFSKVRSSGTDASARLSNVDDRLEDTREIVQAEIDFRVKQLAAYDTSIEHGAKWGKWRDEMRENAFGNGNEVFQFVMERVQAGYLAFENSKHGSKRGDEEVTAELCGVAVLMLREVGAGAGQLWTKTATNTAALEEDEAHAGFKLGELWSPKSDDPLTRAAYKALRANGIVKAETRAGSFFLHALSQLDGHVYGVMLTGPQPAPEACFTLLASAAGPVYERAHRFDEMRAGVGDCLLFYHSRAANATGVSLASRFEWAQYYSSANRMQVADPKLVSAAQRQSPGKKKQPQASKLSDAANPEYEECMSTHAQYARAIRSFHAEQQIGADDMEWRAFTWLGDERDTFEQVLRWPKGVRHTGEREIGTMFVNQSQRKQFPARFVQMLYSVGTLLERFVEKVAHVRMEVPNRARRELRSDLQSLDSSTYRFECSRLLQRDLRQSFLGYHGAHSTNSRMMSLLGSYSVQPDHVVKLVKGALLVLNHDVEDWSSWDDCRGAFGDKLFDEMLEADFSSAHAQHQSKNFRKAIAATKGMDYAAVLRASLAVRNLLNWFEAVKYIHLISIAITDELYAIKQAKEAEEAAKRKQAEGGEGEEGLMDAAMAIQRRMRGQMTRKRSKKLLEEKKTSLGSNVKAKVDTGLRQVRSSRRRSLKTDCRPSSAPSERAE</sequence>
<feature type="compositionally biased region" description="Basic and acidic residues" evidence="2">
    <location>
        <begin position="50"/>
        <end position="73"/>
    </location>
</feature>
<dbReference type="SUPFAM" id="SSF47473">
    <property type="entry name" value="EF-hand"/>
    <property type="match status" value="1"/>
</dbReference>
<dbReference type="GO" id="GO:0043622">
    <property type="term" value="P:cortical microtubule organization"/>
    <property type="evidence" value="ECO:0007669"/>
    <property type="project" value="TreeGrafter"/>
</dbReference>
<feature type="compositionally biased region" description="Basic residues" evidence="2">
    <location>
        <begin position="955"/>
        <end position="966"/>
    </location>
</feature>
<keyword evidence="1" id="KW-0106">Calcium</keyword>
<feature type="domain" description="EF-hand" evidence="3">
    <location>
        <begin position="233"/>
        <end position="268"/>
    </location>
</feature>
<dbReference type="Gene3D" id="1.20.920.20">
    <property type="match status" value="1"/>
</dbReference>
<feature type="region of interest" description="Disordered" evidence="2">
    <location>
        <begin position="955"/>
        <end position="1014"/>
    </location>
</feature>
<feature type="compositionally biased region" description="Low complexity" evidence="2">
    <location>
        <begin position="17"/>
        <end position="49"/>
    </location>
</feature>
<feature type="compositionally biased region" description="Low complexity" evidence="2">
    <location>
        <begin position="116"/>
        <end position="154"/>
    </location>
</feature>
<name>A0AB34IBY9_PRYPA</name>
<dbReference type="PROSITE" id="PS50222">
    <property type="entry name" value="EF_HAND_2"/>
    <property type="match status" value="1"/>
</dbReference>
<dbReference type="InterPro" id="IPR002048">
    <property type="entry name" value="EF_hand_dom"/>
</dbReference>
<evidence type="ECO:0000256" key="2">
    <source>
        <dbReference type="SAM" id="MobiDB-lite"/>
    </source>
</evidence>
<dbReference type="GO" id="GO:0055028">
    <property type="term" value="C:cortical microtubule"/>
    <property type="evidence" value="ECO:0007669"/>
    <property type="project" value="TreeGrafter"/>
</dbReference>
<dbReference type="PROSITE" id="PS50096">
    <property type="entry name" value="IQ"/>
    <property type="match status" value="1"/>
</dbReference>
<organism evidence="4 5">
    <name type="scientific">Prymnesium parvum</name>
    <name type="common">Toxic golden alga</name>
    <dbReference type="NCBI Taxonomy" id="97485"/>
    <lineage>
        <taxon>Eukaryota</taxon>
        <taxon>Haptista</taxon>
        <taxon>Haptophyta</taxon>
        <taxon>Prymnesiophyceae</taxon>
        <taxon>Prymnesiales</taxon>
        <taxon>Prymnesiaceae</taxon>
        <taxon>Prymnesium</taxon>
    </lineage>
</organism>
<protein>
    <recommendedName>
        <fullName evidence="3">EF-hand domain-containing protein</fullName>
    </recommendedName>
</protein>
<dbReference type="GO" id="GO:0005509">
    <property type="term" value="F:calcium ion binding"/>
    <property type="evidence" value="ECO:0007669"/>
    <property type="project" value="InterPro"/>
</dbReference>
<dbReference type="PANTHER" id="PTHR31949">
    <property type="entry name" value="GASTRIC MUCIN-LIKE PROTEIN"/>
    <property type="match status" value="1"/>
</dbReference>
<evidence type="ECO:0000256" key="1">
    <source>
        <dbReference type="ARBA" id="ARBA00022837"/>
    </source>
</evidence>
<feature type="compositionally biased region" description="Low complexity" evidence="2">
    <location>
        <begin position="206"/>
        <end position="215"/>
    </location>
</feature>
<dbReference type="CDD" id="cd00051">
    <property type="entry name" value="EFh"/>
    <property type="match status" value="1"/>
</dbReference>
<evidence type="ECO:0000259" key="3">
    <source>
        <dbReference type="PROSITE" id="PS50222"/>
    </source>
</evidence>
<dbReference type="InterPro" id="IPR018247">
    <property type="entry name" value="EF_Hand_1_Ca_BS"/>
</dbReference>
<dbReference type="EMBL" id="JBGBPQ010000029">
    <property type="protein sequence ID" value="KAL1496246.1"/>
    <property type="molecule type" value="Genomic_DNA"/>
</dbReference>
<reference evidence="4 5" key="1">
    <citation type="journal article" date="2024" name="Science">
        <title>Giant polyketide synthase enzymes in the biosynthesis of giant marine polyether toxins.</title>
        <authorList>
            <person name="Fallon T.R."/>
            <person name="Shende V.V."/>
            <person name="Wierzbicki I.H."/>
            <person name="Pendleton A.L."/>
            <person name="Watervoot N.F."/>
            <person name="Auber R.P."/>
            <person name="Gonzalez D.J."/>
            <person name="Wisecaver J.H."/>
            <person name="Moore B.S."/>
        </authorList>
    </citation>
    <scope>NUCLEOTIDE SEQUENCE [LARGE SCALE GENOMIC DNA]</scope>
    <source>
        <strain evidence="4 5">12B1</strain>
    </source>
</reference>
<feature type="compositionally biased region" description="Basic and acidic residues" evidence="2">
    <location>
        <begin position="87"/>
        <end position="101"/>
    </location>
</feature>
<keyword evidence="5" id="KW-1185">Reference proteome</keyword>
<evidence type="ECO:0000313" key="5">
    <source>
        <dbReference type="Proteomes" id="UP001515480"/>
    </source>
</evidence>
<dbReference type="PANTHER" id="PTHR31949:SF2">
    <property type="entry name" value="OS05G0480600 PROTEIN"/>
    <property type="match status" value="1"/>
</dbReference>
<comment type="caution">
    <text evidence="4">The sequence shown here is derived from an EMBL/GenBank/DDBJ whole genome shotgun (WGS) entry which is preliminary data.</text>
</comment>
<dbReference type="Proteomes" id="UP001515480">
    <property type="component" value="Unassembled WGS sequence"/>
</dbReference>
<evidence type="ECO:0000313" key="4">
    <source>
        <dbReference type="EMBL" id="KAL1496246.1"/>
    </source>
</evidence>
<gene>
    <name evidence="4" type="ORF">AB1Y20_016209</name>
</gene>
<dbReference type="Gene3D" id="1.10.238.10">
    <property type="entry name" value="EF-hand"/>
    <property type="match status" value="1"/>
</dbReference>
<proteinExistence type="predicted"/>
<dbReference type="AlphaFoldDB" id="A0AB34IBY9"/>
<dbReference type="PROSITE" id="PS00018">
    <property type="entry name" value="EF_HAND_1"/>
    <property type="match status" value="1"/>
</dbReference>
<dbReference type="InterPro" id="IPR011992">
    <property type="entry name" value="EF-hand-dom_pair"/>
</dbReference>
<feature type="region of interest" description="Disordered" evidence="2">
    <location>
        <begin position="1"/>
        <end position="222"/>
    </location>
</feature>
<feature type="region of interest" description="Disordered" evidence="2">
    <location>
        <begin position="625"/>
        <end position="647"/>
    </location>
</feature>
<accession>A0AB34IBY9</accession>